<dbReference type="AlphaFoldDB" id="A0A6C7E7F6"/>
<sequence>MPIPLTARWATSPRCEVFRTVYQEADAGRYTSWNQIEEAFLASMSSFDTSIAASTGSALTDDEKSELGADLQNGKGDFFNDLLVLLLERCSGVDLLTTRRVVPGLIVPRHNLDGVYPATGQVRFMLEAKMMGTPKHINSPKQKAIGRPGSADIDKRVKELAFKSIDLKGEFSRLQTMHGTAPRSGGAGGGDLTTWLRSVDPKIYFFIAVRVVSDADFERTMEWASTAQQVLDAVGVYCFEPTDDSFTTYRRRDGVPADLQLERVLYKACVDLQSVKDRAADDA</sequence>
<evidence type="ECO:0008006" key="3">
    <source>
        <dbReference type="Google" id="ProtNLM"/>
    </source>
</evidence>
<protein>
    <recommendedName>
        <fullName evidence="3">Restriction endonuclease</fullName>
    </recommendedName>
</protein>
<reference evidence="1 2" key="1">
    <citation type="journal article" date="2013" name="Int. J. Syst. Evol. Microbiol.">
        <title>Ilumatobacter nonamiense sp. nov. and Ilumatobacter coccineum sp. nov., isolated from seashore sand.</title>
        <authorList>
            <person name="Matsumoto A."/>
            <person name="Kasai H."/>
            <person name="Matsuo Y."/>
            <person name="Shizuri Y."/>
            <person name="Ichikawa N."/>
            <person name="Fujita N."/>
            <person name="Omura S."/>
            <person name="Takahashi Y."/>
        </authorList>
    </citation>
    <scope>NUCLEOTIDE SEQUENCE [LARGE SCALE GENOMIC DNA]</scope>
    <source>
        <strain evidence="2">NBRC 103263 / KCTC 29153 / YM16-304</strain>
    </source>
</reference>
<organism evidence="1 2">
    <name type="scientific">Ilumatobacter coccineus (strain NBRC 103263 / KCTC 29153 / YM16-304)</name>
    <dbReference type="NCBI Taxonomy" id="1313172"/>
    <lineage>
        <taxon>Bacteria</taxon>
        <taxon>Bacillati</taxon>
        <taxon>Actinomycetota</taxon>
        <taxon>Acidimicrobiia</taxon>
        <taxon>Acidimicrobiales</taxon>
        <taxon>Ilumatobacteraceae</taxon>
        <taxon>Ilumatobacter</taxon>
    </lineage>
</organism>
<name>A0A6C7E7F6_ILUCY</name>
<accession>A0A6C7E7F6</accession>
<dbReference type="RefSeq" id="WP_015439786.1">
    <property type="nucleotide sequence ID" value="NC_020520.1"/>
</dbReference>
<evidence type="ECO:0000313" key="1">
    <source>
        <dbReference type="EMBL" id="BAN00538.1"/>
    </source>
</evidence>
<dbReference type="OrthoDB" id="5186388at2"/>
<gene>
    <name evidence="1" type="ORF">YM304_02240</name>
</gene>
<dbReference type="EMBL" id="AP012057">
    <property type="protein sequence ID" value="BAN00538.1"/>
    <property type="molecule type" value="Genomic_DNA"/>
</dbReference>
<dbReference type="Proteomes" id="UP000011863">
    <property type="component" value="Chromosome"/>
</dbReference>
<evidence type="ECO:0000313" key="2">
    <source>
        <dbReference type="Proteomes" id="UP000011863"/>
    </source>
</evidence>
<proteinExistence type="predicted"/>
<dbReference type="KEGG" id="aym:YM304_02240"/>
<keyword evidence="2" id="KW-1185">Reference proteome</keyword>